<comment type="similarity">
    <text evidence="2">Belongs to the dethiobiotin synthetase family.</text>
</comment>
<keyword evidence="2" id="KW-0479">Metal-binding</keyword>
<keyword evidence="2" id="KW-0963">Cytoplasm</keyword>
<feature type="binding site" evidence="2">
    <location>
        <position position="162"/>
    </location>
    <ligand>
        <name>Mg(2+)</name>
        <dbReference type="ChEBI" id="CHEBI:18420"/>
    </ligand>
</feature>
<dbReference type="STRING" id="1156395.DBT_1716"/>
<dbReference type="GO" id="GO:0005524">
    <property type="term" value="F:ATP binding"/>
    <property type="evidence" value="ECO:0007669"/>
    <property type="project" value="UniProtKB-UniRule"/>
</dbReference>
<comment type="subcellular location">
    <subcellularLocation>
        <location evidence="2">Cytoplasm</location>
    </subcellularLocation>
</comment>
<keyword evidence="2" id="KW-0067">ATP-binding</keyword>
<dbReference type="PANTHER" id="PTHR43210:SF5">
    <property type="entry name" value="DETHIOBIOTIN SYNTHETASE"/>
    <property type="match status" value="1"/>
</dbReference>
<comment type="caution">
    <text evidence="2">Lacks conserved residue(s) required for the propagation of feature annotation.</text>
</comment>
<dbReference type="SUPFAM" id="SSF52540">
    <property type="entry name" value="P-loop containing nucleoside triphosphate hydrolases"/>
    <property type="match status" value="1"/>
</dbReference>
<evidence type="ECO:0000256" key="1">
    <source>
        <dbReference type="ARBA" id="ARBA00022756"/>
    </source>
</evidence>
<comment type="pathway">
    <text evidence="2">Cofactor biosynthesis; biotin biosynthesis; biotin from 7,8-diaminononanoate: step 1/2.</text>
</comment>
<feature type="binding site" evidence="2">
    <location>
        <position position="65"/>
    </location>
    <ligand>
        <name>Mg(2+)</name>
        <dbReference type="ChEBI" id="CHEBI:18420"/>
    </ligand>
</feature>
<dbReference type="PANTHER" id="PTHR43210">
    <property type="entry name" value="DETHIOBIOTIN SYNTHETASE"/>
    <property type="match status" value="1"/>
</dbReference>
<dbReference type="GO" id="GO:0000287">
    <property type="term" value="F:magnesium ion binding"/>
    <property type="evidence" value="ECO:0007669"/>
    <property type="project" value="UniProtKB-UniRule"/>
</dbReference>
<evidence type="ECO:0000313" key="3">
    <source>
        <dbReference type="EMBL" id="OCC14921.1"/>
    </source>
</evidence>
<feature type="binding site" evidence="2">
    <location>
        <position position="98"/>
    </location>
    <ligand>
        <name>ATP</name>
        <dbReference type="ChEBI" id="CHEBI:30616"/>
    </ligand>
</feature>
<organism evidence="3 4">
    <name type="scientific">Dissulfuribacter thermophilus</name>
    <dbReference type="NCBI Taxonomy" id="1156395"/>
    <lineage>
        <taxon>Bacteria</taxon>
        <taxon>Pseudomonadati</taxon>
        <taxon>Thermodesulfobacteriota</taxon>
        <taxon>Dissulfuribacteria</taxon>
        <taxon>Dissulfuribacterales</taxon>
        <taxon>Dissulfuribacteraceae</taxon>
        <taxon>Dissulfuribacter</taxon>
    </lineage>
</organism>
<accession>A0A1B9F588</accession>
<proteinExistence type="inferred from homology"/>
<gene>
    <name evidence="2" type="primary">bioD</name>
    <name evidence="3" type="ORF">DBT_1716</name>
</gene>
<dbReference type="GO" id="GO:0009102">
    <property type="term" value="P:biotin biosynthetic process"/>
    <property type="evidence" value="ECO:0007669"/>
    <property type="project" value="UniProtKB-UniRule"/>
</dbReference>
<feature type="binding site" evidence="2">
    <location>
        <begin position="222"/>
        <end position="223"/>
    </location>
    <ligand>
        <name>ATP</name>
        <dbReference type="ChEBI" id="CHEBI:30616"/>
    </ligand>
</feature>
<dbReference type="InterPro" id="IPR027417">
    <property type="entry name" value="P-loop_NTPase"/>
</dbReference>
<dbReference type="UniPathway" id="UPA00078">
    <property type="reaction ID" value="UER00161"/>
</dbReference>
<dbReference type="InterPro" id="IPR004472">
    <property type="entry name" value="DTB_synth_BioD"/>
</dbReference>
<feature type="binding site" evidence="2">
    <location>
        <begin position="61"/>
        <end position="66"/>
    </location>
    <ligand>
        <name>ATP</name>
        <dbReference type="ChEBI" id="CHEBI:30616"/>
    </ligand>
</feature>
<dbReference type="EMBL" id="MAGO01000008">
    <property type="protein sequence ID" value="OCC14921.1"/>
    <property type="molecule type" value="Genomic_DNA"/>
</dbReference>
<dbReference type="HAMAP" id="MF_00336">
    <property type="entry name" value="BioD"/>
    <property type="match status" value="1"/>
</dbReference>
<dbReference type="EC" id="6.3.3.3" evidence="2"/>
<dbReference type="Pfam" id="PF13500">
    <property type="entry name" value="AAA_26"/>
    <property type="match status" value="1"/>
</dbReference>
<comment type="subunit">
    <text evidence="2">Homodimer.</text>
</comment>
<dbReference type="AlphaFoldDB" id="A0A1B9F588"/>
<comment type="cofactor">
    <cofactor evidence="2">
        <name>Mg(2+)</name>
        <dbReference type="ChEBI" id="CHEBI:18420"/>
    </cofactor>
</comment>
<keyword evidence="2" id="KW-0436">Ligase</keyword>
<comment type="catalytic activity">
    <reaction evidence="2">
        <text>(7R,8S)-7,8-diammoniononanoate + CO2 + ATP = (4R,5S)-dethiobiotin + ADP + phosphate + 3 H(+)</text>
        <dbReference type="Rhea" id="RHEA:15805"/>
        <dbReference type="ChEBI" id="CHEBI:15378"/>
        <dbReference type="ChEBI" id="CHEBI:16526"/>
        <dbReference type="ChEBI" id="CHEBI:30616"/>
        <dbReference type="ChEBI" id="CHEBI:43474"/>
        <dbReference type="ChEBI" id="CHEBI:149469"/>
        <dbReference type="ChEBI" id="CHEBI:149473"/>
        <dbReference type="ChEBI" id="CHEBI:456216"/>
        <dbReference type="EC" id="6.3.3.3"/>
    </reaction>
</comment>
<dbReference type="NCBIfam" id="TIGR00347">
    <property type="entry name" value="bioD"/>
    <property type="match status" value="1"/>
</dbReference>
<reference evidence="3 4" key="1">
    <citation type="submission" date="2016-06" db="EMBL/GenBank/DDBJ databases">
        <title>Respiratory ammonification of nitrate coupled to the oxidation of elemental sulfur in deep-sea autotrophic thermophilic bacteria.</title>
        <authorList>
            <person name="Slobodkina G.B."/>
            <person name="Mardanov A.V."/>
            <person name="Ravin N.V."/>
            <person name="Frolova A.A."/>
            <person name="Viryasiv M.B."/>
            <person name="Chernyh N.A."/>
            <person name="Bonch-Osmolovskaya E.A."/>
            <person name="Slobodkin A.I."/>
        </authorList>
    </citation>
    <scope>NUCLEOTIDE SEQUENCE [LARGE SCALE GENOMIC DNA]</scope>
    <source>
        <strain evidence="3 4">S69</strain>
    </source>
</reference>
<protein>
    <recommendedName>
        <fullName evidence="2">ATP-dependent dethiobiotin synthetase BioD</fullName>
        <ecNumber evidence="2">6.3.3.3</ecNumber>
    </recommendedName>
    <alternativeName>
        <fullName evidence="2">DTB synthetase</fullName>
        <shortName evidence="2">DTBS</shortName>
    </alternativeName>
    <alternativeName>
        <fullName evidence="2">Dethiobiotin synthase</fullName>
    </alternativeName>
</protein>
<keyword evidence="4" id="KW-1185">Reference proteome</keyword>
<feature type="binding site" evidence="2">
    <location>
        <position position="90"/>
    </location>
    <ligand>
        <name>substrate</name>
    </ligand>
</feature>
<feature type="active site" evidence="2">
    <location>
        <position position="86"/>
    </location>
</feature>
<keyword evidence="2" id="KW-0460">Magnesium</keyword>
<keyword evidence="1 2" id="KW-0093">Biotin biosynthesis</keyword>
<keyword evidence="2" id="KW-0547">Nucleotide-binding</keyword>
<evidence type="ECO:0000256" key="2">
    <source>
        <dbReference type="HAMAP-Rule" id="MF_00336"/>
    </source>
</evidence>
<dbReference type="GO" id="GO:0004141">
    <property type="term" value="F:dethiobiotin synthase activity"/>
    <property type="evidence" value="ECO:0007669"/>
    <property type="project" value="UniProtKB-UniRule"/>
</dbReference>
<dbReference type="Proteomes" id="UP000093080">
    <property type="component" value="Unassembled WGS sequence"/>
</dbReference>
<dbReference type="PATRIC" id="fig|1156395.6.peg.1732"/>
<dbReference type="GO" id="GO:0005829">
    <property type="term" value="C:cytosol"/>
    <property type="evidence" value="ECO:0007669"/>
    <property type="project" value="TreeGrafter"/>
</dbReference>
<dbReference type="Gene3D" id="3.40.50.300">
    <property type="entry name" value="P-loop containing nucleotide triphosphate hydrolases"/>
    <property type="match status" value="1"/>
</dbReference>
<feature type="binding site" evidence="2">
    <location>
        <position position="98"/>
    </location>
    <ligand>
        <name>Mg(2+)</name>
        <dbReference type="ChEBI" id="CHEBI:18420"/>
    </ligand>
</feature>
<comment type="function">
    <text evidence="2">Catalyzes a mechanistically unusual reaction, the ATP-dependent insertion of CO2 between the N7 and N8 nitrogen atoms of 7,8-diaminopelargonic acid (DAPA, also called 7,8-diammoniononanoate) to form a ureido ring.</text>
</comment>
<evidence type="ECO:0000313" key="4">
    <source>
        <dbReference type="Proteomes" id="UP000093080"/>
    </source>
</evidence>
<name>A0A1B9F588_9BACT</name>
<feature type="binding site" evidence="2">
    <location>
        <begin position="162"/>
        <end position="165"/>
    </location>
    <ligand>
        <name>ATP</name>
        <dbReference type="ChEBI" id="CHEBI:30616"/>
    </ligand>
</feature>
<sequence length="276" mass="30502">MPILANPLCCQGWKCCIVSALHFPHSLANLAKSIIRGFRFKEQTKEKGIGMIIFVSGTDTDCGKTFVASHLCLAFKRLGVKVGYQKWVSTGNKDFSDDARMVYRLLGREDFPLPGSLETPYCFSIPASPHLAAEKDQAIIELDTLKKATLDLKKQLEVLIIEGAGGLLVPITRDVLLAQFVKEMDIPVLLVARAGVGTINHTLLSLNYIKQEGLKFKGLIMNEQEPTDPKIFMDNLKIIEQFSGISPLCKIHFSSSIDNSPLDEVIVAARKLLNES</sequence>
<comment type="caution">
    <text evidence="3">The sequence shown here is derived from an EMBL/GenBank/DDBJ whole genome shotgun (WGS) entry which is preliminary data.</text>
</comment>
<dbReference type="CDD" id="cd03109">
    <property type="entry name" value="DTBS"/>
    <property type="match status" value="1"/>
</dbReference>